<accession>A0A9Q8PFY1</accession>
<keyword evidence="4" id="KW-0274">FAD</keyword>
<dbReference type="InterPro" id="IPR036188">
    <property type="entry name" value="FAD/NAD-bd_sf"/>
</dbReference>
<dbReference type="KEGG" id="ffu:CLAFUR5_09615"/>
<dbReference type="PRINTS" id="PR00411">
    <property type="entry name" value="PNDRDTASEI"/>
</dbReference>
<dbReference type="SUPFAM" id="SSF51905">
    <property type="entry name" value="FAD/NAD(P)-binding domain"/>
    <property type="match status" value="2"/>
</dbReference>
<evidence type="ECO:0000256" key="3">
    <source>
        <dbReference type="ARBA" id="ARBA00022630"/>
    </source>
</evidence>
<evidence type="ECO:0000256" key="4">
    <source>
        <dbReference type="ARBA" id="ARBA00022827"/>
    </source>
</evidence>
<dbReference type="GO" id="GO:0004499">
    <property type="term" value="F:N,N-dimethylaniline monooxygenase activity"/>
    <property type="evidence" value="ECO:0007669"/>
    <property type="project" value="InterPro"/>
</dbReference>
<keyword evidence="6" id="KW-0560">Oxidoreductase</keyword>
<dbReference type="InterPro" id="IPR050775">
    <property type="entry name" value="FAD-binding_Monooxygenases"/>
</dbReference>
<comment type="similarity">
    <text evidence="2">Belongs to the FAD-binding monooxygenase family.</text>
</comment>
<name>A0A9Q8PFY1_PASFU</name>
<dbReference type="EMBL" id="CP090171">
    <property type="protein sequence ID" value="UJO21709.1"/>
    <property type="molecule type" value="Genomic_DNA"/>
</dbReference>
<sequence>MGSVEPGIDAKPERILKTDLRQYGRRTRTDGPYADNLDIDVLIVGGGFSGAMSLHEARKNGFNAVLYEAGVGFGGTWRWNIYPGARVDSPVPIYELAIPEVYEDWYWTTNYPDWHELQAYFDHVDKKLNLSKDSSFETVVTAAEFDKEEGKWHVQTADGRNAKCRFLVVAAGFAAKRYIPDVPGLDTFKGEIHHSSFWPIDGVDFKNKKVAVIGTGASGVQCIQEMGPVAEQLTVYQRTPNLALPMGKRDLSKQEQDNLKPLYPTIHEMRERCFAGFHYDLCERETFDDTPEERKEFFEKLWAQQGFALWLAGYKDYLFSDKANDEAYNFWRSQQSKRVKDPVKNKILFPEQKPHPFGVKRPCLEQNFYEVLDRDNVALVNINEENGTPIERFTEKGIVANGEEREFDIIALATGFDVVTGGMTNMGLKSINGTYLKDEWKASANTYLGTTISGYPNLFHMYGPHGPTLLSNGPSSVEIQARWIATAIKQIKKQGIKYIDPTKEAEKEWKQRINDLAAPSLFPTTKSTYMGGSIPGKAFEMTCYAGGVNAYGPEIRSKLPGWQGFEVTKA</sequence>
<keyword evidence="7 8" id="KW-0503">Monooxygenase</keyword>
<dbReference type="Pfam" id="PF00743">
    <property type="entry name" value="FMO-like"/>
    <property type="match status" value="1"/>
</dbReference>
<dbReference type="AlphaFoldDB" id="A0A9Q8PFY1"/>
<dbReference type="RefSeq" id="XP_047766075.1">
    <property type="nucleotide sequence ID" value="XM_047908763.1"/>
</dbReference>
<evidence type="ECO:0000256" key="6">
    <source>
        <dbReference type="ARBA" id="ARBA00023002"/>
    </source>
</evidence>
<keyword evidence="3" id="KW-0285">Flavoprotein</keyword>
<dbReference type="PANTHER" id="PTHR43098">
    <property type="entry name" value="L-ORNITHINE N(5)-MONOOXYGENASE-RELATED"/>
    <property type="match status" value="1"/>
</dbReference>
<gene>
    <name evidence="8" type="ORF">CLAFUR5_09615</name>
</gene>
<dbReference type="OMA" id="WYMGDNV"/>
<keyword evidence="9" id="KW-1185">Reference proteome</keyword>
<reference evidence="8" key="2">
    <citation type="journal article" date="2022" name="Microb. Genom.">
        <title>A chromosome-scale genome assembly of the tomato pathogen Cladosporium fulvum reveals a compartmentalized genome architecture and the presence of a dispensable chromosome.</title>
        <authorList>
            <person name="Zaccaron A.Z."/>
            <person name="Chen L.H."/>
            <person name="Samaras A."/>
            <person name="Stergiopoulos I."/>
        </authorList>
    </citation>
    <scope>NUCLEOTIDE SEQUENCE</scope>
    <source>
        <strain evidence="8">Race5_Kim</strain>
    </source>
</reference>
<dbReference type="PANTHER" id="PTHR43098:SF3">
    <property type="entry name" value="L-ORNITHINE N(5)-MONOOXYGENASE-RELATED"/>
    <property type="match status" value="1"/>
</dbReference>
<dbReference type="GO" id="GO:0050661">
    <property type="term" value="F:NADP binding"/>
    <property type="evidence" value="ECO:0007669"/>
    <property type="project" value="InterPro"/>
</dbReference>
<evidence type="ECO:0000313" key="9">
    <source>
        <dbReference type="Proteomes" id="UP000756132"/>
    </source>
</evidence>
<evidence type="ECO:0000313" key="8">
    <source>
        <dbReference type="EMBL" id="UJO21709.1"/>
    </source>
</evidence>
<evidence type="ECO:0000256" key="1">
    <source>
        <dbReference type="ARBA" id="ARBA00001974"/>
    </source>
</evidence>
<dbReference type="OrthoDB" id="66881at2759"/>
<reference evidence="8" key="1">
    <citation type="submission" date="2021-12" db="EMBL/GenBank/DDBJ databases">
        <authorList>
            <person name="Zaccaron A."/>
            <person name="Stergiopoulos I."/>
        </authorList>
    </citation>
    <scope>NUCLEOTIDE SEQUENCE</scope>
    <source>
        <strain evidence="8">Race5_Kim</strain>
    </source>
</reference>
<organism evidence="8 9">
    <name type="scientific">Passalora fulva</name>
    <name type="common">Tomato leaf mold</name>
    <name type="synonym">Cladosporium fulvum</name>
    <dbReference type="NCBI Taxonomy" id="5499"/>
    <lineage>
        <taxon>Eukaryota</taxon>
        <taxon>Fungi</taxon>
        <taxon>Dikarya</taxon>
        <taxon>Ascomycota</taxon>
        <taxon>Pezizomycotina</taxon>
        <taxon>Dothideomycetes</taxon>
        <taxon>Dothideomycetidae</taxon>
        <taxon>Mycosphaerellales</taxon>
        <taxon>Mycosphaerellaceae</taxon>
        <taxon>Fulvia</taxon>
    </lineage>
</organism>
<dbReference type="InterPro" id="IPR020946">
    <property type="entry name" value="Flavin_mOase-like"/>
</dbReference>
<evidence type="ECO:0000256" key="7">
    <source>
        <dbReference type="ARBA" id="ARBA00023033"/>
    </source>
</evidence>
<proteinExistence type="inferred from homology"/>
<dbReference type="Proteomes" id="UP000756132">
    <property type="component" value="Chromosome 9"/>
</dbReference>
<dbReference type="GeneID" id="71989493"/>
<dbReference type="Gene3D" id="3.50.50.60">
    <property type="entry name" value="FAD/NAD(P)-binding domain"/>
    <property type="match status" value="2"/>
</dbReference>
<comment type="cofactor">
    <cofactor evidence="1">
        <name>FAD</name>
        <dbReference type="ChEBI" id="CHEBI:57692"/>
    </cofactor>
</comment>
<dbReference type="GO" id="GO:0050660">
    <property type="term" value="F:flavin adenine dinucleotide binding"/>
    <property type="evidence" value="ECO:0007669"/>
    <property type="project" value="InterPro"/>
</dbReference>
<evidence type="ECO:0000256" key="5">
    <source>
        <dbReference type="ARBA" id="ARBA00022857"/>
    </source>
</evidence>
<protein>
    <submittedName>
        <fullName evidence="8">FAD-binding monooxygenase acrE</fullName>
    </submittedName>
</protein>
<evidence type="ECO:0000256" key="2">
    <source>
        <dbReference type="ARBA" id="ARBA00010139"/>
    </source>
</evidence>
<keyword evidence="5" id="KW-0521">NADP</keyword>